<dbReference type="AlphaFoldDB" id="A0A3E0HLE7"/>
<dbReference type="PANTHER" id="PTHR37560">
    <property type="entry name" value="UPF0210 PROTEIN SPR0218"/>
    <property type="match status" value="1"/>
</dbReference>
<gene>
    <name evidence="1" type="ORF">BCF44_106345</name>
</gene>
<dbReference type="Pfam" id="PF05167">
    <property type="entry name" value="DUF711"/>
    <property type="match status" value="1"/>
</dbReference>
<organism evidence="1 2">
    <name type="scientific">Kutzneria buriramensis</name>
    <dbReference type="NCBI Taxonomy" id="1045776"/>
    <lineage>
        <taxon>Bacteria</taxon>
        <taxon>Bacillati</taxon>
        <taxon>Actinomycetota</taxon>
        <taxon>Actinomycetes</taxon>
        <taxon>Pseudonocardiales</taxon>
        <taxon>Pseudonocardiaceae</taxon>
        <taxon>Kutzneria</taxon>
    </lineage>
</organism>
<dbReference type="RefSeq" id="WP_246015299.1">
    <property type="nucleotide sequence ID" value="NZ_CP144375.1"/>
</dbReference>
<dbReference type="InterPro" id="IPR007841">
    <property type="entry name" value="UPF0210"/>
</dbReference>
<reference evidence="1 2" key="1">
    <citation type="submission" date="2018-08" db="EMBL/GenBank/DDBJ databases">
        <title>Genomic Encyclopedia of Archaeal and Bacterial Type Strains, Phase II (KMG-II): from individual species to whole genera.</title>
        <authorList>
            <person name="Goeker M."/>
        </authorList>
    </citation>
    <scope>NUCLEOTIDE SEQUENCE [LARGE SCALE GENOMIC DNA]</scope>
    <source>
        <strain evidence="1 2">DSM 45791</strain>
    </source>
</reference>
<dbReference type="Gene3D" id="3.20.70.20">
    <property type="match status" value="1"/>
</dbReference>
<evidence type="ECO:0008006" key="3">
    <source>
        <dbReference type="Google" id="ProtNLM"/>
    </source>
</evidence>
<dbReference type="SUPFAM" id="SSF51998">
    <property type="entry name" value="PFL-like glycyl radical enzymes"/>
    <property type="match status" value="1"/>
</dbReference>
<proteinExistence type="predicted"/>
<keyword evidence="2" id="KW-1185">Reference proteome</keyword>
<name>A0A3E0HLE7_9PSEU</name>
<evidence type="ECO:0000313" key="2">
    <source>
        <dbReference type="Proteomes" id="UP000256269"/>
    </source>
</evidence>
<protein>
    <recommendedName>
        <fullName evidence="3">DUF711 family protein</fullName>
    </recommendedName>
</protein>
<accession>A0A3E0HLE7</accession>
<evidence type="ECO:0000313" key="1">
    <source>
        <dbReference type="EMBL" id="REH47180.1"/>
    </source>
</evidence>
<dbReference type="PANTHER" id="PTHR37560:SF2">
    <property type="entry name" value="DUF711 DOMAIN-CONTAINING PROTEIN"/>
    <property type="match status" value="1"/>
</dbReference>
<dbReference type="EMBL" id="QUNO01000006">
    <property type="protein sequence ID" value="REH47180.1"/>
    <property type="molecule type" value="Genomic_DNA"/>
</dbReference>
<dbReference type="Proteomes" id="UP000256269">
    <property type="component" value="Unassembled WGS sequence"/>
</dbReference>
<comment type="caution">
    <text evidence="1">The sequence shown here is derived from an EMBL/GenBank/DDBJ whole genome shotgun (WGS) entry which is preliminary data.</text>
</comment>
<sequence length="388" mass="39715">MKDRTVLRTITLGLAGPHPLSEDRVEQAAMLLRDAAAACDAVGFEVQTLRISTGGALDDLSDPDLVRYAERLQWVLDDVAIDHFSLGAVPAADPSVPIDRLSVLEDVLVGNPALNCAVQLATVEHGIRVEAALPVARVMRGLAERTDGGVGNFRFAALACVGPGHPFFPAAHHAGPDAISVGLQSADVASAALAGVRPLDLPAITGRVRDAITAQAKPVVDVLDAFAREAGLEFGGIDVSPAPSIEAGIAAAVQAGVGGPIGSAGTIAVVGAITTALRTTGLPTCGYNGLMLPVLEDVDLASHWEAGRLVAHQLLAYSAICGTGLDTVPLPGDASETEIAGLLLDTATLATRLVKPLSARLFPVPGLRAGDRTAFGSPHLTDITLPGD</sequence>